<dbReference type="PANTHER" id="PTHR46486">
    <property type="entry name" value="CCHC-TYPE DOMAIN-CONTAINING PROTEIN"/>
    <property type="match status" value="1"/>
</dbReference>
<sequence length="266" mass="29286">MANKRSHYADETFRIDFSLVPKRPSPLEISCASGWESVEKVQVAQLNSAKSCVFVTMERVEDAEAIVKEHRGKHSITHEEKHFPINIEMVDGAVDVSVRDLPHLIPDEEIVAEMAQYGEVLSVTKGVWAPDSPLAGALVRVLRMKLLKPILSYVTLCGEVTGVSYRGQAQTCRNCAAPVHHGLNCVQNRQNRFANVAQVKATCVLLPLAVLRTSSNCDTVCIGVQGSIDPRAQSLHTTPRLRRAKSDDIFPEPSRLNTRTGLRAPA</sequence>
<dbReference type="EMBL" id="APCN01006304">
    <property type="status" value="NOT_ANNOTATED_CDS"/>
    <property type="molecule type" value="Genomic_DNA"/>
</dbReference>
<dbReference type="PANTHER" id="PTHR46486:SF1">
    <property type="entry name" value="CCHC-TYPE DOMAIN-CONTAINING PROTEIN"/>
    <property type="match status" value="1"/>
</dbReference>
<dbReference type="VEuPathDB" id="VectorBase:AARA006319"/>
<evidence type="ECO:0000313" key="2">
    <source>
        <dbReference type="Proteomes" id="UP000075840"/>
    </source>
</evidence>
<dbReference type="VEuPathDB" id="VectorBase:AARA21_014216"/>
<dbReference type="AlphaFoldDB" id="A0A182HYE1"/>
<organism evidence="1 2">
    <name type="scientific">Anopheles arabiensis</name>
    <name type="common">Mosquito</name>
    <dbReference type="NCBI Taxonomy" id="7173"/>
    <lineage>
        <taxon>Eukaryota</taxon>
        <taxon>Metazoa</taxon>
        <taxon>Ecdysozoa</taxon>
        <taxon>Arthropoda</taxon>
        <taxon>Hexapoda</taxon>
        <taxon>Insecta</taxon>
        <taxon>Pterygota</taxon>
        <taxon>Neoptera</taxon>
        <taxon>Endopterygota</taxon>
        <taxon>Diptera</taxon>
        <taxon>Nematocera</taxon>
        <taxon>Culicoidea</taxon>
        <taxon>Culicidae</taxon>
        <taxon>Anophelinae</taxon>
        <taxon>Anopheles</taxon>
    </lineage>
</organism>
<dbReference type="Proteomes" id="UP000075840">
    <property type="component" value="Unassembled WGS sequence"/>
</dbReference>
<accession>A0A182HYE1</accession>
<keyword evidence="2" id="KW-1185">Reference proteome</keyword>
<name>A0A182HYE1_ANOAR</name>
<protein>
    <submittedName>
        <fullName evidence="1">Uncharacterized protein</fullName>
    </submittedName>
</protein>
<evidence type="ECO:0000313" key="1">
    <source>
        <dbReference type="EnsemblMetazoa" id="AARA006319-PA"/>
    </source>
</evidence>
<proteinExistence type="predicted"/>
<reference evidence="1" key="1">
    <citation type="submission" date="2022-08" db="UniProtKB">
        <authorList>
            <consortium name="EnsemblMetazoa"/>
        </authorList>
    </citation>
    <scope>IDENTIFICATION</scope>
    <source>
        <strain evidence="1">Dongola</strain>
    </source>
</reference>
<dbReference type="EnsemblMetazoa" id="AARA006319-RA">
    <property type="protein sequence ID" value="AARA006319-PA"/>
    <property type="gene ID" value="AARA006319"/>
</dbReference>